<sequence length="194" mass="20754">MVLFVKQYIRKRKSHSDGGFTLIEMTIVIGLVVTLSIAATVFNKSIAQQILVSREHAKVVAFFVRARSAGLTIPKTDTTVELVCAYGVHIDAATRAITLFKDLGTLGGACDSADHLYTMDAEKIDQTILDPLVSVTASNITNIVFIPPFGDVIISDGGLEHSSATVTVSGVVTNLSRGVKINTFGQITEFTPTP</sequence>
<organism evidence="2 3">
    <name type="scientific">Candidatus Wolfebacteria bacterium GW2011_GWC2_39_22</name>
    <dbReference type="NCBI Taxonomy" id="1619013"/>
    <lineage>
        <taxon>Bacteria</taxon>
        <taxon>Candidatus Wolfeibacteriota</taxon>
    </lineage>
</organism>
<keyword evidence="1" id="KW-0472">Membrane</keyword>
<dbReference type="AlphaFoldDB" id="A0A0G0N986"/>
<dbReference type="NCBIfam" id="TIGR02532">
    <property type="entry name" value="IV_pilin_GFxxxE"/>
    <property type="match status" value="1"/>
</dbReference>
<evidence type="ECO:0008006" key="4">
    <source>
        <dbReference type="Google" id="ProtNLM"/>
    </source>
</evidence>
<gene>
    <name evidence="2" type="ORF">UT41_C0001G0268</name>
</gene>
<keyword evidence="1" id="KW-1133">Transmembrane helix</keyword>
<feature type="transmembrane region" description="Helical" evidence="1">
    <location>
        <begin position="21"/>
        <end position="42"/>
    </location>
</feature>
<accession>A0A0G0N986</accession>
<dbReference type="InterPro" id="IPR012902">
    <property type="entry name" value="N_methyl_site"/>
</dbReference>
<dbReference type="STRING" id="1619013.UT41_C0001G0268"/>
<proteinExistence type="predicted"/>
<keyword evidence="1" id="KW-0812">Transmembrane</keyword>
<dbReference type="EMBL" id="LBWR01000001">
    <property type="protein sequence ID" value="KKR12724.1"/>
    <property type="molecule type" value="Genomic_DNA"/>
</dbReference>
<evidence type="ECO:0000313" key="2">
    <source>
        <dbReference type="EMBL" id="KKR12724.1"/>
    </source>
</evidence>
<comment type="caution">
    <text evidence="2">The sequence shown here is derived from an EMBL/GenBank/DDBJ whole genome shotgun (WGS) entry which is preliminary data.</text>
</comment>
<reference evidence="2 3" key="1">
    <citation type="journal article" date="2015" name="Nature">
        <title>rRNA introns, odd ribosomes, and small enigmatic genomes across a large radiation of phyla.</title>
        <authorList>
            <person name="Brown C.T."/>
            <person name="Hug L.A."/>
            <person name="Thomas B.C."/>
            <person name="Sharon I."/>
            <person name="Castelle C.J."/>
            <person name="Singh A."/>
            <person name="Wilkins M.J."/>
            <person name="Williams K.H."/>
            <person name="Banfield J.F."/>
        </authorList>
    </citation>
    <scope>NUCLEOTIDE SEQUENCE [LARGE SCALE GENOMIC DNA]</scope>
</reference>
<evidence type="ECO:0000256" key="1">
    <source>
        <dbReference type="SAM" id="Phobius"/>
    </source>
</evidence>
<protein>
    <recommendedName>
        <fullName evidence="4">Prepilin-type N-terminal cleavage/methylation domain-containing protein</fullName>
    </recommendedName>
</protein>
<name>A0A0G0N986_9BACT</name>
<dbReference type="Proteomes" id="UP000034665">
    <property type="component" value="Unassembled WGS sequence"/>
</dbReference>
<dbReference type="PROSITE" id="PS00409">
    <property type="entry name" value="PROKAR_NTER_METHYL"/>
    <property type="match status" value="1"/>
</dbReference>
<evidence type="ECO:0000313" key="3">
    <source>
        <dbReference type="Proteomes" id="UP000034665"/>
    </source>
</evidence>